<evidence type="ECO:0000256" key="6">
    <source>
        <dbReference type="ARBA" id="ARBA00023306"/>
    </source>
</evidence>
<dbReference type="Pfam" id="PF05164">
    <property type="entry name" value="ZapA"/>
    <property type="match status" value="1"/>
</dbReference>
<feature type="coiled-coil region" evidence="10">
    <location>
        <begin position="71"/>
        <end position="112"/>
    </location>
</feature>
<keyword evidence="10" id="KW-0175">Coiled coil</keyword>
<evidence type="ECO:0000256" key="7">
    <source>
        <dbReference type="ARBA" id="ARBA00024910"/>
    </source>
</evidence>
<comment type="subcellular location">
    <subcellularLocation>
        <location evidence="1">Cytoplasm</location>
    </subcellularLocation>
</comment>
<keyword evidence="5" id="KW-0717">Septation</keyword>
<evidence type="ECO:0000256" key="3">
    <source>
        <dbReference type="ARBA" id="ARBA00022490"/>
    </source>
</evidence>
<evidence type="ECO:0000256" key="8">
    <source>
        <dbReference type="ARBA" id="ARBA00026068"/>
    </source>
</evidence>
<keyword evidence="12" id="KW-1185">Reference proteome</keyword>
<sequence length="113" mass="12501">MPANKIKLEICGSSYVIATTDTEEYVLSLAEKLDADMNQMMVNNPTASVATAAVITALGYLDELKKSTSGADNMRAQIKDYLEDAAKAKLAAEEARREVERLRRELGYLKEQK</sequence>
<evidence type="ECO:0000313" key="12">
    <source>
        <dbReference type="Proteomes" id="UP001477672"/>
    </source>
</evidence>
<comment type="caution">
    <text evidence="11">The sequence shown here is derived from an EMBL/GenBank/DDBJ whole genome shotgun (WGS) entry which is preliminary data.</text>
</comment>
<dbReference type="PANTHER" id="PTHR34981:SF1">
    <property type="entry name" value="CELL DIVISION PROTEIN ZAPA"/>
    <property type="match status" value="1"/>
</dbReference>
<evidence type="ECO:0000256" key="5">
    <source>
        <dbReference type="ARBA" id="ARBA00023210"/>
    </source>
</evidence>
<comment type="function">
    <text evidence="7">Activator of cell division through the inhibition of FtsZ GTPase activity, therefore promoting FtsZ assembly into bundles of protofilaments necessary for the formation of the division Z ring. It is recruited early at mid-cell but it is not essential for cell division.</text>
</comment>
<name>A0ABV1GE87_9FIRM</name>
<reference evidence="11 12" key="1">
    <citation type="submission" date="2024-03" db="EMBL/GenBank/DDBJ databases">
        <title>Human intestinal bacterial collection.</title>
        <authorList>
            <person name="Pauvert C."/>
            <person name="Hitch T.C.A."/>
            <person name="Clavel T."/>
        </authorList>
    </citation>
    <scope>NUCLEOTIDE SEQUENCE [LARGE SCALE GENOMIC DNA]</scope>
    <source>
        <strain evidence="11 12">CLA-JM-H11</strain>
    </source>
</reference>
<keyword evidence="6" id="KW-0131">Cell cycle</keyword>
<dbReference type="InterPro" id="IPR036192">
    <property type="entry name" value="Cell_div_ZapA-like_sf"/>
</dbReference>
<evidence type="ECO:0000256" key="2">
    <source>
        <dbReference type="ARBA" id="ARBA00015195"/>
    </source>
</evidence>
<comment type="subunit">
    <text evidence="8">Homodimer. Interacts with FtsZ.</text>
</comment>
<dbReference type="GO" id="GO:0051301">
    <property type="term" value="P:cell division"/>
    <property type="evidence" value="ECO:0007669"/>
    <property type="project" value="UniProtKB-KW"/>
</dbReference>
<dbReference type="Gene3D" id="6.10.250.790">
    <property type="match status" value="1"/>
</dbReference>
<dbReference type="RefSeq" id="WP_349215614.1">
    <property type="nucleotide sequence ID" value="NZ_JBBMFA010000082.1"/>
</dbReference>
<accession>A0ABV1GE87</accession>
<evidence type="ECO:0000313" key="11">
    <source>
        <dbReference type="EMBL" id="MEQ2520162.1"/>
    </source>
</evidence>
<proteinExistence type="predicted"/>
<dbReference type="EMBL" id="JBBMFA010000082">
    <property type="protein sequence ID" value="MEQ2520162.1"/>
    <property type="molecule type" value="Genomic_DNA"/>
</dbReference>
<evidence type="ECO:0000256" key="9">
    <source>
        <dbReference type="ARBA" id="ARBA00033158"/>
    </source>
</evidence>
<dbReference type="PANTHER" id="PTHR34981">
    <property type="entry name" value="CELL DIVISION PROTEIN ZAPA"/>
    <property type="match status" value="1"/>
</dbReference>
<evidence type="ECO:0000256" key="1">
    <source>
        <dbReference type="ARBA" id="ARBA00004496"/>
    </source>
</evidence>
<dbReference type="Proteomes" id="UP001477672">
    <property type="component" value="Unassembled WGS sequence"/>
</dbReference>
<evidence type="ECO:0000256" key="10">
    <source>
        <dbReference type="SAM" id="Coils"/>
    </source>
</evidence>
<keyword evidence="3" id="KW-0963">Cytoplasm</keyword>
<keyword evidence="4 11" id="KW-0132">Cell division</keyword>
<dbReference type="InterPro" id="IPR007838">
    <property type="entry name" value="Cell_div_ZapA-like"/>
</dbReference>
<organism evidence="11 12">
    <name type="scientific">Ruthenibacterium intestinale</name>
    <dbReference type="NCBI Taxonomy" id="3133163"/>
    <lineage>
        <taxon>Bacteria</taxon>
        <taxon>Bacillati</taxon>
        <taxon>Bacillota</taxon>
        <taxon>Clostridia</taxon>
        <taxon>Eubacteriales</taxon>
        <taxon>Oscillospiraceae</taxon>
        <taxon>Ruthenibacterium</taxon>
    </lineage>
</organism>
<protein>
    <recommendedName>
        <fullName evidence="2">Cell division protein ZapA</fullName>
    </recommendedName>
    <alternativeName>
        <fullName evidence="9">Z ring-associated protein ZapA</fullName>
    </alternativeName>
</protein>
<dbReference type="InterPro" id="IPR053712">
    <property type="entry name" value="Bac_CellDiv_Activator"/>
</dbReference>
<evidence type="ECO:0000256" key="4">
    <source>
        <dbReference type="ARBA" id="ARBA00022618"/>
    </source>
</evidence>
<gene>
    <name evidence="11" type="ORF">WMO24_06930</name>
</gene>
<dbReference type="SUPFAM" id="SSF102829">
    <property type="entry name" value="Cell division protein ZapA-like"/>
    <property type="match status" value="1"/>
</dbReference>